<name>A0A813E2T7_POLGL</name>
<sequence length="347" mass="37407">MAVAKNDVDEAMLAAKKDVEEAKDAAREEVETAMAATKLEISDAMVAAQTDVEEAKVAASDQMAAAMAATKLDVTAAMVAAKMDVEDAKDAAKIGVEEAKVAASEEIAAAMALIKRDAEAAMVAAKADVEKAKNAAKTDVEEAKVAARQKTEEAKDAARDEVVAAMAAAQIREARLAARGDNPERRLRRSVALSAGLPPGKKYHYFLSHKKEHSTLGRQPESLAMALHDAQILEGFVGFFDVDDLKTISLEQLAEDVRSSCALVVVLHDETCASSWCQCEWEAAGLAGIPCLCIVDVNHVCRTKVLEQVKACNPHLMKHQWVSYIDSYRHDASIQITDWLHEHATQG</sequence>
<evidence type="ECO:0000313" key="2">
    <source>
        <dbReference type="EMBL" id="CAE8593110.1"/>
    </source>
</evidence>
<dbReference type="SUPFAM" id="SSF52200">
    <property type="entry name" value="Toll/Interleukin receptor TIR domain"/>
    <property type="match status" value="1"/>
</dbReference>
<evidence type="ECO:0000256" key="1">
    <source>
        <dbReference type="SAM" id="Coils"/>
    </source>
</evidence>
<keyword evidence="3" id="KW-1185">Reference proteome</keyword>
<protein>
    <recommendedName>
        <fullName evidence="4">TIR domain-containing protein</fullName>
    </recommendedName>
</protein>
<keyword evidence="1" id="KW-0175">Coiled coil</keyword>
<comment type="caution">
    <text evidence="2">The sequence shown here is derived from an EMBL/GenBank/DDBJ whole genome shotgun (WGS) entry which is preliminary data.</text>
</comment>
<dbReference type="EMBL" id="CAJNNV010006120">
    <property type="protein sequence ID" value="CAE8593110.1"/>
    <property type="molecule type" value="Genomic_DNA"/>
</dbReference>
<dbReference type="InterPro" id="IPR035897">
    <property type="entry name" value="Toll_tir_struct_dom_sf"/>
</dbReference>
<dbReference type="AlphaFoldDB" id="A0A813E2T7"/>
<accession>A0A813E2T7</accession>
<reference evidence="2" key="1">
    <citation type="submission" date="2021-02" db="EMBL/GenBank/DDBJ databases">
        <authorList>
            <person name="Dougan E. K."/>
            <person name="Rhodes N."/>
            <person name="Thang M."/>
            <person name="Chan C."/>
        </authorList>
    </citation>
    <scope>NUCLEOTIDE SEQUENCE</scope>
</reference>
<evidence type="ECO:0000313" key="3">
    <source>
        <dbReference type="Proteomes" id="UP000654075"/>
    </source>
</evidence>
<dbReference type="Proteomes" id="UP000654075">
    <property type="component" value="Unassembled WGS sequence"/>
</dbReference>
<evidence type="ECO:0008006" key="4">
    <source>
        <dbReference type="Google" id="ProtNLM"/>
    </source>
</evidence>
<feature type="coiled-coil region" evidence="1">
    <location>
        <begin position="115"/>
        <end position="160"/>
    </location>
</feature>
<organism evidence="2 3">
    <name type="scientific">Polarella glacialis</name>
    <name type="common">Dinoflagellate</name>
    <dbReference type="NCBI Taxonomy" id="89957"/>
    <lineage>
        <taxon>Eukaryota</taxon>
        <taxon>Sar</taxon>
        <taxon>Alveolata</taxon>
        <taxon>Dinophyceae</taxon>
        <taxon>Suessiales</taxon>
        <taxon>Suessiaceae</taxon>
        <taxon>Polarella</taxon>
    </lineage>
</organism>
<gene>
    <name evidence="2" type="ORF">PGLA1383_LOCUS11721</name>
</gene>
<feature type="coiled-coil region" evidence="1">
    <location>
        <begin position="5"/>
        <end position="36"/>
    </location>
</feature>
<proteinExistence type="predicted"/>
<dbReference type="Gene3D" id="3.40.50.10140">
    <property type="entry name" value="Toll/interleukin-1 receptor homology (TIR) domain"/>
    <property type="match status" value="1"/>
</dbReference>